<sequence>MITSAITIHTHVGKPNTFLFRSASKLPLPGEFGLEGLLGDDDIIPAVVEGLLGIEGLLGAVAPYGELGFM</sequence>
<keyword evidence="2" id="KW-1185">Reference proteome</keyword>
<reference evidence="1 2" key="1">
    <citation type="journal article" date="2010" name="J. Virol.">
        <title>Familial relationships in hyperthermo- and acidophilic archaeal viruses.</title>
        <authorList>
            <person name="Happonen L.J."/>
            <person name="Redder P."/>
            <person name="Peng X."/>
            <person name="Reigstad L.J."/>
            <person name="Prangishvili D."/>
            <person name="Butcher S.J."/>
        </authorList>
    </citation>
    <scope>NUCLEOTIDE SEQUENCE [LARGE SCALE GENOMIC DNA]</scope>
</reference>
<dbReference type="Proteomes" id="UP000008240">
    <property type="component" value="Segment"/>
</dbReference>
<organism evidence="1 2">
    <name type="scientific">Sulfolobus turreted icosahedral virus 2</name>
    <dbReference type="NCBI Taxonomy" id="754004"/>
    <lineage>
        <taxon>Viruses</taxon>
        <taxon>Varidnaviria</taxon>
        <taxon>Abadenavirae</taxon>
        <taxon>Produgelaviricota</taxon>
        <taxon>Belvinaviricetes</taxon>
        <taxon>Belfryvirales</taxon>
        <taxon>Turriviridae</taxon>
        <taxon>Alphaturrivirus</taxon>
        <taxon>Alphaturrivirus hveragerdiense</taxon>
    </lineage>
</organism>
<dbReference type="EMBL" id="GU080336">
    <property type="protein sequence ID" value="ADF27773.1"/>
    <property type="molecule type" value="Genomic_DNA"/>
</dbReference>
<gene>
    <name evidence="1" type="ORF">STIV2_F70</name>
</gene>
<evidence type="ECO:0000313" key="1">
    <source>
        <dbReference type="EMBL" id="ADF27773.1"/>
    </source>
</evidence>
<name>D5IEW9_9VIRU</name>
<dbReference type="GeneID" id="9086693"/>
<accession>D5IEW9</accession>
<proteinExistence type="predicted"/>
<evidence type="ECO:0000313" key="2">
    <source>
        <dbReference type="Proteomes" id="UP000008240"/>
    </source>
</evidence>
<dbReference type="KEGG" id="vg:9086693"/>
<dbReference type="RefSeq" id="YP_003591076.1">
    <property type="nucleotide sequence ID" value="NC_014099.1"/>
</dbReference>
<protein>
    <submittedName>
        <fullName evidence="1">Uncharacterized protein</fullName>
    </submittedName>
</protein>